<evidence type="ECO:0000313" key="3">
    <source>
        <dbReference type="EMBL" id="PID58677.1"/>
    </source>
</evidence>
<keyword evidence="2" id="KW-0456">Lyase</keyword>
<gene>
    <name evidence="3" type="ORF">CSB45_03715</name>
</gene>
<accession>A0A2G6E9N6</accession>
<comment type="similarity">
    <text evidence="2">Belongs to the LarC family.</text>
</comment>
<comment type="caution">
    <text evidence="3">The sequence shown here is derived from an EMBL/GenBank/DDBJ whole genome shotgun (WGS) entry which is preliminary data.</text>
</comment>
<dbReference type="HAMAP" id="MF_01074">
    <property type="entry name" value="LarC"/>
    <property type="match status" value="1"/>
</dbReference>
<dbReference type="PANTHER" id="PTHR36566">
    <property type="entry name" value="NICKEL INSERTION PROTEIN-RELATED"/>
    <property type="match status" value="1"/>
</dbReference>
<dbReference type="NCBIfam" id="TIGR00299">
    <property type="entry name" value="nickel pincer cofactor biosynthesis protein LarC"/>
    <property type="match status" value="1"/>
</dbReference>
<dbReference type="GO" id="GO:0016829">
    <property type="term" value="F:lyase activity"/>
    <property type="evidence" value="ECO:0007669"/>
    <property type="project" value="UniProtKB-UniRule"/>
</dbReference>
<dbReference type="Pfam" id="PF01969">
    <property type="entry name" value="Ni_insertion"/>
    <property type="match status" value="1"/>
</dbReference>
<protein>
    <recommendedName>
        <fullName evidence="2">Putative nickel insertion protein</fullName>
    </recommendedName>
</protein>
<evidence type="ECO:0000256" key="2">
    <source>
        <dbReference type="HAMAP-Rule" id="MF_01074"/>
    </source>
</evidence>
<dbReference type="Gene3D" id="3.10.20.300">
    <property type="entry name" value="mk0293 like domain"/>
    <property type="match status" value="1"/>
</dbReference>
<proteinExistence type="inferred from homology"/>
<dbReference type="EMBL" id="PDPS01000022">
    <property type="protein sequence ID" value="PID58677.1"/>
    <property type="molecule type" value="Genomic_DNA"/>
</dbReference>
<dbReference type="Proteomes" id="UP000229740">
    <property type="component" value="Unassembled WGS sequence"/>
</dbReference>
<organism evidence="3 4">
    <name type="scientific">candidate division KSB3 bacterium</name>
    <dbReference type="NCBI Taxonomy" id="2044937"/>
    <lineage>
        <taxon>Bacteria</taxon>
        <taxon>candidate division KSB3</taxon>
    </lineage>
</organism>
<evidence type="ECO:0000313" key="4">
    <source>
        <dbReference type="Proteomes" id="UP000229740"/>
    </source>
</evidence>
<sequence length="396" mass="43512">MPKIAYFECFSGASGNMILAALLDAGLTAESLRNELDKLNLSGFELNVTRVTKHGITGTFVEVLTEESHAHRHLGHIVDILDNSRLDEKVKADAKRIFTRLAEAEARVHNTTVERIHFHEVGALDAIVDIVGAVAALRKLDVEKVVVSPFSLGTGFVNCAHGTMPVPVPATVALLKGKPTRYTDIEAELVTPTGAAILTTLGDDFGSPPDGPFEAVGYGAGSRELPIPNLLRVQLGEMAVRAAYDSDTVIQIEANIDDMNPQLFDVLFDKLYEAGALDLYITPVIMKKSRPAFLLSVLTSAERREAAIDLILRESTTIGLRWHEVRRAKAQRESYTIETIFGEMTVKVARLGGQVVNVQPEYDDCKRLAQLHPETPVKDIYQEACRQGRVMLEESR</sequence>
<reference evidence="3 4" key="1">
    <citation type="submission" date="2017-10" db="EMBL/GenBank/DDBJ databases">
        <title>Novel microbial diversity and functional potential in the marine mammal oral microbiome.</title>
        <authorList>
            <person name="Dudek N.K."/>
            <person name="Sun C.L."/>
            <person name="Burstein D."/>
            <person name="Kantor R.S."/>
            <person name="Aliaga Goltsman D.S."/>
            <person name="Bik E.M."/>
            <person name="Thomas B.C."/>
            <person name="Banfield J.F."/>
            <person name="Relman D.A."/>
        </authorList>
    </citation>
    <scope>NUCLEOTIDE SEQUENCE [LARGE SCALE GENOMIC DNA]</scope>
    <source>
        <strain evidence="3">DOLZORAL124_49_17</strain>
    </source>
</reference>
<keyword evidence="1 2" id="KW-0533">Nickel</keyword>
<dbReference type="InterPro" id="IPR002822">
    <property type="entry name" value="Ni_insertion"/>
</dbReference>
<dbReference type="AlphaFoldDB" id="A0A2G6E9N6"/>
<dbReference type="Gene3D" id="3.30.70.1380">
    <property type="entry name" value="Transcriptional regulatory protein pf0864 domain like"/>
    <property type="match status" value="1"/>
</dbReference>
<name>A0A2G6E9N6_9BACT</name>
<dbReference type="PANTHER" id="PTHR36566:SF1">
    <property type="entry name" value="PYRIDINIUM-3,5-BISTHIOCARBOXYLIC ACID MONONUCLEOTIDE NICKEL INSERTION PROTEIN"/>
    <property type="match status" value="1"/>
</dbReference>
<evidence type="ECO:0000256" key="1">
    <source>
        <dbReference type="ARBA" id="ARBA00022596"/>
    </source>
</evidence>
<dbReference type="GO" id="GO:0016151">
    <property type="term" value="F:nickel cation binding"/>
    <property type="evidence" value="ECO:0007669"/>
    <property type="project" value="UniProtKB-UniRule"/>
</dbReference>